<protein>
    <recommendedName>
        <fullName evidence="1">F-box domain-containing protein</fullName>
    </recommendedName>
</protein>
<evidence type="ECO:0000313" key="3">
    <source>
        <dbReference type="Proteomes" id="UP000054821"/>
    </source>
</evidence>
<comment type="caution">
    <text evidence="2">The sequence shown here is derived from an EMBL/GenBank/DDBJ whole genome shotgun (WGS) entry which is preliminary data.</text>
</comment>
<gene>
    <name evidence="2" type="ORF">TGAM01_v211129</name>
</gene>
<dbReference type="InterPro" id="IPR032675">
    <property type="entry name" value="LRR_dom_sf"/>
</dbReference>
<dbReference type="Pfam" id="PF00646">
    <property type="entry name" value="F-box"/>
    <property type="match status" value="1"/>
</dbReference>
<dbReference type="SUPFAM" id="SSF48452">
    <property type="entry name" value="TPR-like"/>
    <property type="match status" value="1"/>
</dbReference>
<dbReference type="InterPro" id="IPR011990">
    <property type="entry name" value="TPR-like_helical_dom_sf"/>
</dbReference>
<accession>A0A2P4Z6T4</accession>
<dbReference type="EMBL" id="JPDN02000099">
    <property type="protein sequence ID" value="PON20001.1"/>
    <property type="molecule type" value="Genomic_DNA"/>
</dbReference>
<dbReference type="AlphaFoldDB" id="A0A2P4Z6T4"/>
<dbReference type="Gene3D" id="1.20.1280.50">
    <property type="match status" value="1"/>
</dbReference>
<reference evidence="2 3" key="1">
    <citation type="journal article" date="2016" name="Genome Announc.">
        <title>Draft Whole-Genome Sequence of Trichoderma gamsii T6085, a Promising Biocontrol Agent of Fusarium Head Blight on Wheat.</title>
        <authorList>
            <person name="Baroncelli R."/>
            <person name="Zapparata A."/>
            <person name="Piaggeschi G."/>
            <person name="Sarrocco S."/>
            <person name="Vannacci G."/>
        </authorList>
    </citation>
    <scope>NUCLEOTIDE SEQUENCE [LARGE SCALE GENOMIC DNA]</scope>
    <source>
        <strain evidence="2 3">T6085</strain>
    </source>
</reference>
<dbReference type="STRING" id="398673.A0A2P4Z6T4"/>
<organism evidence="2 3">
    <name type="scientific">Trichoderma gamsii</name>
    <dbReference type="NCBI Taxonomy" id="398673"/>
    <lineage>
        <taxon>Eukaryota</taxon>
        <taxon>Fungi</taxon>
        <taxon>Dikarya</taxon>
        <taxon>Ascomycota</taxon>
        <taxon>Pezizomycotina</taxon>
        <taxon>Sordariomycetes</taxon>
        <taxon>Hypocreomycetidae</taxon>
        <taxon>Hypocreales</taxon>
        <taxon>Hypocreaceae</taxon>
        <taxon>Trichoderma</taxon>
    </lineage>
</organism>
<keyword evidence="3" id="KW-1185">Reference proteome</keyword>
<dbReference type="Proteomes" id="UP000054821">
    <property type="component" value="Unassembled WGS sequence"/>
</dbReference>
<evidence type="ECO:0000313" key="2">
    <source>
        <dbReference type="EMBL" id="PON20001.1"/>
    </source>
</evidence>
<dbReference type="Gene3D" id="1.25.40.10">
    <property type="entry name" value="Tetratricopeptide repeat domain"/>
    <property type="match status" value="1"/>
</dbReference>
<dbReference type="PROSITE" id="PS50181">
    <property type="entry name" value="FBOX"/>
    <property type="match status" value="1"/>
</dbReference>
<sequence length="660" mass="76048">MEDTIRAGRAKYAAGQYKEALHVFTEAISLCPCALERRKRKREAQELHDTEGADQAALDVTVECYNSLHLQALSYRAGTFEKIPDIRRAKADAQRMVRIAPCSPEGYLRTNKVLRIDQDPGAAFDLLTNGILRLLEGEGAQVEDIKRLDQARDPLKLRFSRIDPLGEFLSLSLMSKTSLPGELVRDIFGRLDIFTLCQCLRVSKSWKKALTAPASARFWKSLIFPGAIAPRVPFTSLRKLLSYSLNDVREFVIDDCSRFRLDQGKFTAVLNAGARLERLELARPYERLDISISNFRGNLKTLKQLRLDGFYQLYAPSHEERDPYLYFLLTAVNTLETLTLVGIPRQWFNPVGISYMPNLKHLKLIKAPNQPWQLPILQWLRHTPQLEQLYVENLIFSCHLPDEEPFDDCCVPNLKSLTIVDTQNRPNRGHHHHHIHPNQIGSTEAYQYLTALNLGKKLKHLDICYELEYMDMSPEDGDIFSRMQRHLSSAYEDLQTIRLSDTVLSPETAHNLFMPSVRTGKLHSFDIIFPMQRLDEGPEGTSPSHIQGYKWLEGAESIRRLGLYDFSFKPHMYPKDNPLIQFLQTFPCLEELSLESERYIPHHFVQLVQDVLVSVKLKTLYSTTVHNINFDQIRQLAEDKGVNFVWTKQTRVWPMQLNED</sequence>
<dbReference type="SMART" id="SM00256">
    <property type="entry name" value="FBOX"/>
    <property type="match status" value="1"/>
</dbReference>
<dbReference type="InterPro" id="IPR036047">
    <property type="entry name" value="F-box-like_dom_sf"/>
</dbReference>
<feature type="domain" description="F-box" evidence="1">
    <location>
        <begin position="173"/>
        <end position="222"/>
    </location>
</feature>
<dbReference type="SUPFAM" id="SSF81383">
    <property type="entry name" value="F-box domain"/>
    <property type="match status" value="1"/>
</dbReference>
<dbReference type="SUPFAM" id="SSF52047">
    <property type="entry name" value="RNI-like"/>
    <property type="match status" value="1"/>
</dbReference>
<dbReference type="RefSeq" id="XP_024404257.1">
    <property type="nucleotide sequence ID" value="XM_024550997.1"/>
</dbReference>
<proteinExistence type="predicted"/>
<evidence type="ECO:0000259" key="1">
    <source>
        <dbReference type="PROSITE" id="PS50181"/>
    </source>
</evidence>
<name>A0A2P4Z6T4_9HYPO</name>
<dbReference type="GeneID" id="29986298"/>
<dbReference type="Gene3D" id="3.80.10.10">
    <property type="entry name" value="Ribonuclease Inhibitor"/>
    <property type="match status" value="1"/>
</dbReference>
<dbReference type="InterPro" id="IPR001810">
    <property type="entry name" value="F-box_dom"/>
</dbReference>